<sequence>MAETKDGHDQPRRTDMPTDLTALPGRPLTGQVALVTGGVRRIGRAIALALAEAGADIVINARSSADEAEDVCRAARALGARAEVHLADVTREDDVERMRDHVLGRFGRLDVLVNNAAIRQQAALTEMSLHEWRSVLSVILDGAFLTSRAFLPAMVAQGYGRIVNIGGVSAHTGASQRAHVAAAKAGIEGFTRALAVEFAASGVTANCVVPGKIGGKRSATSGESFGIHDREVRPIVGREGRPEDVAAMVMTLCGSAGSYITGQSLHVNGGLFLT</sequence>
<name>A0ABT2NU02_9RHOB</name>
<accession>A0ABT2NU02</accession>
<dbReference type="SUPFAM" id="SSF51735">
    <property type="entry name" value="NAD(P)-binding Rossmann-fold domains"/>
    <property type="match status" value="1"/>
</dbReference>
<feature type="domain" description="Ketoreductase" evidence="3">
    <location>
        <begin position="31"/>
        <end position="206"/>
    </location>
</feature>
<keyword evidence="5" id="KW-1185">Reference proteome</keyword>
<dbReference type="PRINTS" id="PR00081">
    <property type="entry name" value="GDHRDH"/>
</dbReference>
<evidence type="ECO:0000313" key="5">
    <source>
        <dbReference type="Proteomes" id="UP001205601"/>
    </source>
</evidence>
<evidence type="ECO:0000256" key="2">
    <source>
        <dbReference type="SAM" id="MobiDB-lite"/>
    </source>
</evidence>
<dbReference type="InterPro" id="IPR057326">
    <property type="entry name" value="KR_dom"/>
</dbReference>
<gene>
    <name evidence="4" type="ORF">N5I32_18890</name>
</gene>
<dbReference type="Gene3D" id="3.40.50.720">
    <property type="entry name" value="NAD(P)-binding Rossmann-like Domain"/>
    <property type="match status" value="1"/>
</dbReference>
<evidence type="ECO:0000256" key="1">
    <source>
        <dbReference type="ARBA" id="ARBA00006484"/>
    </source>
</evidence>
<dbReference type="PANTHER" id="PTHR42879:SF2">
    <property type="entry name" value="3-OXOACYL-[ACYL-CARRIER-PROTEIN] REDUCTASE FABG"/>
    <property type="match status" value="1"/>
</dbReference>
<dbReference type="EMBL" id="JAOCQF010000005">
    <property type="protein sequence ID" value="MCT8331588.1"/>
    <property type="molecule type" value="Genomic_DNA"/>
</dbReference>
<evidence type="ECO:0000313" key="4">
    <source>
        <dbReference type="EMBL" id="MCT8331588.1"/>
    </source>
</evidence>
<organism evidence="4 5">
    <name type="scientific">Albidovulum sediminis</name>
    <dbReference type="NCBI Taxonomy" id="3066345"/>
    <lineage>
        <taxon>Bacteria</taxon>
        <taxon>Pseudomonadati</taxon>
        <taxon>Pseudomonadota</taxon>
        <taxon>Alphaproteobacteria</taxon>
        <taxon>Rhodobacterales</taxon>
        <taxon>Paracoccaceae</taxon>
        <taxon>Albidovulum</taxon>
    </lineage>
</organism>
<dbReference type="PANTHER" id="PTHR42879">
    <property type="entry name" value="3-OXOACYL-(ACYL-CARRIER-PROTEIN) REDUCTASE"/>
    <property type="match status" value="1"/>
</dbReference>
<comment type="similarity">
    <text evidence="1">Belongs to the short-chain dehydrogenases/reductases (SDR) family.</text>
</comment>
<comment type="caution">
    <text evidence="4">The sequence shown here is derived from an EMBL/GenBank/DDBJ whole genome shotgun (WGS) entry which is preliminary data.</text>
</comment>
<protein>
    <submittedName>
        <fullName evidence="4">SDR family oxidoreductase</fullName>
    </submittedName>
</protein>
<evidence type="ECO:0000259" key="3">
    <source>
        <dbReference type="SMART" id="SM00822"/>
    </source>
</evidence>
<dbReference type="InterPro" id="IPR036291">
    <property type="entry name" value="NAD(P)-bd_dom_sf"/>
</dbReference>
<dbReference type="InterPro" id="IPR050259">
    <property type="entry name" value="SDR"/>
</dbReference>
<proteinExistence type="inferred from homology"/>
<dbReference type="Pfam" id="PF13561">
    <property type="entry name" value="adh_short_C2"/>
    <property type="match status" value="1"/>
</dbReference>
<feature type="region of interest" description="Disordered" evidence="2">
    <location>
        <begin position="1"/>
        <end position="24"/>
    </location>
</feature>
<dbReference type="InterPro" id="IPR002347">
    <property type="entry name" value="SDR_fam"/>
</dbReference>
<dbReference type="PRINTS" id="PR00080">
    <property type="entry name" value="SDRFAMILY"/>
</dbReference>
<dbReference type="SMART" id="SM00822">
    <property type="entry name" value="PKS_KR"/>
    <property type="match status" value="1"/>
</dbReference>
<reference evidence="5" key="1">
    <citation type="submission" date="2023-07" db="EMBL/GenBank/DDBJ databases">
        <title>Defluviimonas sediminis sp. nov., isolated from mangrove sediment.</title>
        <authorList>
            <person name="Liu L."/>
            <person name="Li J."/>
            <person name="Huang Y."/>
            <person name="Pan J."/>
            <person name="Li M."/>
        </authorList>
    </citation>
    <scope>NUCLEOTIDE SEQUENCE [LARGE SCALE GENOMIC DNA]</scope>
    <source>
        <strain evidence="5">FT324</strain>
    </source>
</reference>
<feature type="compositionally biased region" description="Basic and acidic residues" evidence="2">
    <location>
        <begin position="1"/>
        <end position="16"/>
    </location>
</feature>
<dbReference type="Proteomes" id="UP001205601">
    <property type="component" value="Unassembled WGS sequence"/>
</dbReference>